<feature type="domain" description="NADH:quinone oxidoreductase/Mrp antiporter transmembrane" evidence="13">
    <location>
        <begin position="84"/>
        <end position="211"/>
    </location>
</feature>
<dbReference type="Pfam" id="PF00361">
    <property type="entry name" value="Proton_antipo_M"/>
    <property type="match status" value="1"/>
</dbReference>
<dbReference type="EMBL" id="OX465086">
    <property type="protein sequence ID" value="CAI9265761.1"/>
    <property type="molecule type" value="Genomic_DNA"/>
</dbReference>
<dbReference type="InterPro" id="IPR001750">
    <property type="entry name" value="ND/Mrp_TM"/>
</dbReference>
<gene>
    <name evidence="14" type="ORF">LSALG_LOCUS6349</name>
</gene>
<evidence type="ECO:0000256" key="6">
    <source>
        <dbReference type="ARBA" id="ARBA00022967"/>
    </source>
</evidence>
<keyword evidence="8" id="KW-0520">NAD</keyword>
<evidence type="ECO:0000256" key="3">
    <source>
        <dbReference type="ARBA" id="ARBA00022448"/>
    </source>
</evidence>
<keyword evidence="15" id="KW-1185">Reference proteome</keyword>
<reference evidence="14" key="1">
    <citation type="submission" date="2023-04" db="EMBL/GenBank/DDBJ databases">
        <authorList>
            <person name="Vijverberg K."/>
            <person name="Xiong W."/>
            <person name="Schranz E."/>
        </authorList>
    </citation>
    <scope>NUCLEOTIDE SEQUENCE</scope>
</reference>
<keyword evidence="4" id="KW-0934">Plastid</keyword>
<sequence>MYNSPGISIALIFITVGIGFKLSPAPSHQWTPDERNAIPTRTKTELLLVQITIKVKQVRNDESLYDKQIRFATASASATRIFDIPFYFSSNEWHLLLEILAILSMILGNLIAITQTSMKRMLAYSSIGQIGYVIIGIIVGDSNDGYASMITYMLFYISMNLGTFACIVLFGLRTGTENIRDYAGLYTKDPFLALSLALCLLSLGGLPPLADIIFMEYDSLSRCLGGEMVDTRDSKSCAKERGGSSPLQGIILRMLIE</sequence>
<keyword evidence="6" id="KW-1278">Translocase</keyword>
<accession>A0AA35V2W1</accession>
<keyword evidence="7 12" id="KW-1133">Transmembrane helix</keyword>
<feature type="transmembrane region" description="Helical" evidence="12">
    <location>
        <begin position="7"/>
        <end position="25"/>
    </location>
</feature>
<comment type="catalytic activity">
    <reaction evidence="11">
        <text>a plastoquinone + NADH + (n+1) H(+)(in) = a plastoquinol + NAD(+) + n H(+)(out)</text>
        <dbReference type="Rhea" id="RHEA:42608"/>
        <dbReference type="Rhea" id="RHEA-COMP:9561"/>
        <dbReference type="Rhea" id="RHEA-COMP:9562"/>
        <dbReference type="ChEBI" id="CHEBI:15378"/>
        <dbReference type="ChEBI" id="CHEBI:17757"/>
        <dbReference type="ChEBI" id="CHEBI:57540"/>
        <dbReference type="ChEBI" id="CHEBI:57945"/>
        <dbReference type="ChEBI" id="CHEBI:62192"/>
    </reaction>
</comment>
<evidence type="ECO:0000256" key="7">
    <source>
        <dbReference type="ARBA" id="ARBA00022989"/>
    </source>
</evidence>
<dbReference type="GO" id="GO:0009535">
    <property type="term" value="C:chloroplast thylakoid membrane"/>
    <property type="evidence" value="ECO:0007669"/>
    <property type="project" value="UniProtKB-SubCell"/>
</dbReference>
<evidence type="ECO:0000256" key="2">
    <source>
        <dbReference type="ARBA" id="ARBA00004334"/>
    </source>
</evidence>
<evidence type="ECO:0000256" key="5">
    <source>
        <dbReference type="ARBA" id="ARBA00022692"/>
    </source>
</evidence>
<proteinExistence type="predicted"/>
<feature type="transmembrane region" description="Helical" evidence="12">
    <location>
        <begin position="121"/>
        <end position="140"/>
    </location>
</feature>
<keyword evidence="5 12" id="KW-0812">Transmembrane</keyword>
<dbReference type="Proteomes" id="UP001177003">
    <property type="component" value="Chromosome 0"/>
</dbReference>
<comment type="catalytic activity">
    <reaction evidence="10">
        <text>a plastoquinone + NADPH + (n+1) H(+)(in) = a plastoquinol + NADP(+) + n H(+)(out)</text>
        <dbReference type="Rhea" id="RHEA:42612"/>
        <dbReference type="Rhea" id="RHEA-COMP:9561"/>
        <dbReference type="Rhea" id="RHEA-COMP:9562"/>
        <dbReference type="ChEBI" id="CHEBI:15378"/>
        <dbReference type="ChEBI" id="CHEBI:17757"/>
        <dbReference type="ChEBI" id="CHEBI:57783"/>
        <dbReference type="ChEBI" id="CHEBI:58349"/>
        <dbReference type="ChEBI" id="CHEBI:62192"/>
    </reaction>
</comment>
<evidence type="ECO:0000256" key="12">
    <source>
        <dbReference type="SAM" id="Phobius"/>
    </source>
</evidence>
<evidence type="ECO:0000313" key="15">
    <source>
        <dbReference type="Proteomes" id="UP001177003"/>
    </source>
</evidence>
<name>A0AA35V2W1_LACSI</name>
<evidence type="ECO:0000256" key="1">
    <source>
        <dbReference type="ARBA" id="ARBA00004141"/>
    </source>
</evidence>
<keyword evidence="9 12" id="KW-0472">Membrane</keyword>
<protein>
    <recommendedName>
        <fullName evidence="13">NADH:quinone oxidoreductase/Mrp antiporter transmembrane domain-containing protein</fullName>
    </recommendedName>
</protein>
<feature type="transmembrane region" description="Helical" evidence="12">
    <location>
        <begin position="146"/>
        <end position="170"/>
    </location>
</feature>
<evidence type="ECO:0000256" key="11">
    <source>
        <dbReference type="ARBA" id="ARBA00048026"/>
    </source>
</evidence>
<dbReference type="AlphaFoldDB" id="A0AA35V2W1"/>
<feature type="transmembrane region" description="Helical" evidence="12">
    <location>
        <begin position="93"/>
        <end position="114"/>
    </location>
</feature>
<evidence type="ECO:0000256" key="9">
    <source>
        <dbReference type="ARBA" id="ARBA00023136"/>
    </source>
</evidence>
<organism evidence="14 15">
    <name type="scientific">Lactuca saligna</name>
    <name type="common">Willowleaf lettuce</name>
    <dbReference type="NCBI Taxonomy" id="75948"/>
    <lineage>
        <taxon>Eukaryota</taxon>
        <taxon>Viridiplantae</taxon>
        <taxon>Streptophyta</taxon>
        <taxon>Embryophyta</taxon>
        <taxon>Tracheophyta</taxon>
        <taxon>Spermatophyta</taxon>
        <taxon>Magnoliopsida</taxon>
        <taxon>eudicotyledons</taxon>
        <taxon>Gunneridae</taxon>
        <taxon>Pentapetalae</taxon>
        <taxon>asterids</taxon>
        <taxon>campanulids</taxon>
        <taxon>Asterales</taxon>
        <taxon>Asteraceae</taxon>
        <taxon>Cichorioideae</taxon>
        <taxon>Cichorieae</taxon>
        <taxon>Lactucinae</taxon>
        <taxon>Lactuca</taxon>
    </lineage>
</organism>
<keyword evidence="3" id="KW-0813">Transport</keyword>
<evidence type="ECO:0000256" key="8">
    <source>
        <dbReference type="ARBA" id="ARBA00023027"/>
    </source>
</evidence>
<evidence type="ECO:0000313" key="14">
    <source>
        <dbReference type="EMBL" id="CAI9265761.1"/>
    </source>
</evidence>
<dbReference type="PANTHER" id="PTHR22773">
    <property type="entry name" value="NADH DEHYDROGENASE"/>
    <property type="match status" value="1"/>
</dbReference>
<feature type="transmembrane region" description="Helical" evidence="12">
    <location>
        <begin position="191"/>
        <end position="210"/>
    </location>
</feature>
<evidence type="ECO:0000256" key="4">
    <source>
        <dbReference type="ARBA" id="ARBA00022640"/>
    </source>
</evidence>
<comment type="subcellular location">
    <subcellularLocation>
        <location evidence="1">Membrane</location>
        <topology evidence="1">Multi-pass membrane protein</topology>
    </subcellularLocation>
    <subcellularLocation>
        <location evidence="2">Plastid</location>
        <location evidence="2">Chloroplast thylakoid membrane</location>
    </subcellularLocation>
</comment>
<evidence type="ECO:0000259" key="13">
    <source>
        <dbReference type="Pfam" id="PF00361"/>
    </source>
</evidence>
<evidence type="ECO:0000256" key="10">
    <source>
        <dbReference type="ARBA" id="ARBA00047726"/>
    </source>
</evidence>